<evidence type="ECO:0000256" key="3">
    <source>
        <dbReference type="ARBA" id="ARBA00022448"/>
    </source>
</evidence>
<keyword evidence="9 11" id="KW-0342">GTP-binding</keyword>
<dbReference type="PANTHER" id="PTHR11711">
    <property type="entry name" value="ADP RIBOSYLATION FACTOR-RELATED"/>
    <property type="match status" value="1"/>
</dbReference>
<dbReference type="GO" id="GO:0005794">
    <property type="term" value="C:Golgi apparatus"/>
    <property type="evidence" value="ECO:0007669"/>
    <property type="project" value="UniProtKB-SubCell"/>
</dbReference>
<keyword evidence="7" id="KW-0653">Protein transport</keyword>
<dbReference type="GO" id="GO:0005525">
    <property type="term" value="F:GTP binding"/>
    <property type="evidence" value="ECO:0007669"/>
    <property type="project" value="UniProtKB-KW"/>
</dbReference>
<keyword evidence="5 11" id="KW-0547">Nucleotide-binding</keyword>
<organism evidence="14 15">
    <name type="scientific">Anaeramoeba ignava</name>
    <name type="common">Anaerobic marine amoeba</name>
    <dbReference type="NCBI Taxonomy" id="1746090"/>
    <lineage>
        <taxon>Eukaryota</taxon>
        <taxon>Metamonada</taxon>
        <taxon>Anaeramoebidae</taxon>
        <taxon>Anaeramoeba</taxon>
    </lineage>
</organism>
<reference evidence="14" key="1">
    <citation type="submission" date="2022-10" db="EMBL/GenBank/DDBJ databases">
        <title>Novel sulphate-reducing endosymbionts in the free-living metamonad Anaeramoeba.</title>
        <authorList>
            <person name="Jerlstrom-Hultqvist J."/>
            <person name="Cepicka I."/>
            <person name="Gallot-Lavallee L."/>
            <person name="Salas-Leiva D."/>
            <person name="Curtis B.A."/>
            <person name="Zahonova K."/>
            <person name="Pipaliya S."/>
            <person name="Dacks J."/>
            <person name="Roger A.J."/>
        </authorList>
    </citation>
    <scope>NUCLEOTIDE SEQUENCE</scope>
    <source>
        <strain evidence="14">BMAN</strain>
    </source>
</reference>
<evidence type="ECO:0000256" key="12">
    <source>
        <dbReference type="PIRSR" id="PIRSR606689-2"/>
    </source>
</evidence>
<evidence type="ECO:0000256" key="13">
    <source>
        <dbReference type="RuleBase" id="RU003925"/>
    </source>
</evidence>
<dbReference type="PROSITE" id="PS51419">
    <property type="entry name" value="RAB"/>
    <property type="match status" value="1"/>
</dbReference>
<dbReference type="PRINTS" id="PR00328">
    <property type="entry name" value="SAR1GTPBP"/>
</dbReference>
<evidence type="ECO:0000256" key="8">
    <source>
        <dbReference type="ARBA" id="ARBA00023034"/>
    </source>
</evidence>
<dbReference type="SMART" id="SM00178">
    <property type="entry name" value="SAR"/>
    <property type="match status" value="1"/>
</dbReference>
<evidence type="ECO:0000256" key="2">
    <source>
        <dbReference type="ARBA" id="ARBA00010290"/>
    </source>
</evidence>
<dbReference type="NCBIfam" id="TIGR00231">
    <property type="entry name" value="small_GTP"/>
    <property type="match status" value="1"/>
</dbReference>
<keyword evidence="12" id="KW-0479">Metal-binding</keyword>
<keyword evidence="10" id="KW-0449">Lipoprotein</keyword>
<dbReference type="SUPFAM" id="SSF52540">
    <property type="entry name" value="P-loop containing nucleoside triphosphate hydrolases"/>
    <property type="match status" value="1"/>
</dbReference>
<dbReference type="GO" id="GO:0003924">
    <property type="term" value="F:GTPase activity"/>
    <property type="evidence" value="ECO:0007669"/>
    <property type="project" value="InterPro"/>
</dbReference>
<keyword evidence="6" id="KW-0931">ER-Golgi transport</keyword>
<evidence type="ECO:0000256" key="10">
    <source>
        <dbReference type="ARBA" id="ARBA00023288"/>
    </source>
</evidence>
<feature type="binding site" evidence="11">
    <location>
        <begin position="125"/>
        <end position="128"/>
    </location>
    <ligand>
        <name>GTP</name>
        <dbReference type="ChEBI" id="CHEBI:37565"/>
    </ligand>
</feature>
<keyword evidence="4" id="KW-0519">Myristate</keyword>
<dbReference type="Pfam" id="PF00025">
    <property type="entry name" value="Arf"/>
    <property type="match status" value="1"/>
</dbReference>
<dbReference type="InterPro" id="IPR006689">
    <property type="entry name" value="Small_GTPase_ARF/SAR"/>
</dbReference>
<sequence length="179" mass="20429">MGKLFSKLFKGLGKKNRRILMLGLDSAGKTTILYQLKLGEVVNTIPTIGFNVETVEYKKINFTVWDIGGQDKIRVLWKHYYRNSEGLIFVVDSQDKDRMKLAHDELHKILGNEELHNASLLVLANKQDLPDAMNITEIAQALNLDSFKNRDWYIQSTSAKTGDGIYEGLEWLAKSLKKK</sequence>
<keyword evidence="3" id="KW-0813">Transport</keyword>
<keyword evidence="15" id="KW-1185">Reference proteome</keyword>
<dbReference type="Proteomes" id="UP001149090">
    <property type="component" value="Unassembled WGS sequence"/>
</dbReference>
<dbReference type="Gene3D" id="3.40.50.300">
    <property type="entry name" value="P-loop containing nucleotide triphosphate hydrolases"/>
    <property type="match status" value="1"/>
</dbReference>
<keyword evidence="12" id="KW-0460">Magnesium</keyword>
<evidence type="ECO:0000256" key="9">
    <source>
        <dbReference type="ARBA" id="ARBA00023134"/>
    </source>
</evidence>
<dbReference type="PROSITE" id="PS51417">
    <property type="entry name" value="ARF"/>
    <property type="match status" value="1"/>
</dbReference>
<evidence type="ECO:0000313" key="15">
    <source>
        <dbReference type="Proteomes" id="UP001149090"/>
    </source>
</evidence>
<comment type="caution">
    <text evidence="14">The sequence shown here is derived from an EMBL/GenBank/DDBJ whole genome shotgun (WGS) entry which is preliminary data.</text>
</comment>
<dbReference type="OMA" id="SPQWYVQ"/>
<evidence type="ECO:0000313" key="14">
    <source>
        <dbReference type="EMBL" id="KAJ5068237.1"/>
    </source>
</evidence>
<comment type="subcellular location">
    <subcellularLocation>
        <location evidence="1">Golgi apparatus</location>
    </subcellularLocation>
</comment>
<feature type="binding site" evidence="12">
    <location>
        <position position="30"/>
    </location>
    <ligand>
        <name>Mg(2+)</name>
        <dbReference type="ChEBI" id="CHEBI:18420"/>
    </ligand>
</feature>
<protein>
    <submittedName>
        <fullName evidence="14">Adp-ribosylation factor 4b-related</fullName>
    </submittedName>
</protein>
<evidence type="ECO:0000256" key="5">
    <source>
        <dbReference type="ARBA" id="ARBA00022741"/>
    </source>
</evidence>
<dbReference type="AlphaFoldDB" id="A0A9Q0L8E3"/>
<evidence type="ECO:0000256" key="11">
    <source>
        <dbReference type="PIRSR" id="PIRSR606689-1"/>
    </source>
</evidence>
<dbReference type="OrthoDB" id="2011769at2759"/>
<dbReference type="InterPro" id="IPR005225">
    <property type="entry name" value="Small_GTP-bd"/>
</dbReference>
<proteinExistence type="inferred from homology"/>
<dbReference type="InterPro" id="IPR027417">
    <property type="entry name" value="P-loop_NTPase"/>
</dbReference>
<feature type="binding site" evidence="11">
    <location>
        <position position="69"/>
    </location>
    <ligand>
        <name>GTP</name>
        <dbReference type="ChEBI" id="CHEBI:37565"/>
    </ligand>
</feature>
<keyword evidence="8" id="KW-0333">Golgi apparatus</keyword>
<evidence type="ECO:0000256" key="1">
    <source>
        <dbReference type="ARBA" id="ARBA00004555"/>
    </source>
</evidence>
<feature type="binding site" evidence="11">
    <location>
        <begin position="23"/>
        <end position="30"/>
    </location>
    <ligand>
        <name>GTP</name>
        <dbReference type="ChEBI" id="CHEBI:37565"/>
    </ligand>
</feature>
<evidence type="ECO:0000256" key="4">
    <source>
        <dbReference type="ARBA" id="ARBA00022707"/>
    </source>
</evidence>
<dbReference type="EMBL" id="JAPDFW010000118">
    <property type="protein sequence ID" value="KAJ5068237.1"/>
    <property type="molecule type" value="Genomic_DNA"/>
</dbReference>
<dbReference type="GO" id="GO:0016192">
    <property type="term" value="P:vesicle-mediated transport"/>
    <property type="evidence" value="ECO:0007669"/>
    <property type="project" value="UniProtKB-KW"/>
</dbReference>
<accession>A0A9Q0L8E3</accession>
<comment type="similarity">
    <text evidence="2 13">Belongs to the small GTPase superfamily. Arf family.</text>
</comment>
<feature type="binding site" evidence="12">
    <location>
        <position position="47"/>
    </location>
    <ligand>
        <name>Mg(2+)</name>
        <dbReference type="ChEBI" id="CHEBI:18420"/>
    </ligand>
</feature>
<dbReference type="SMART" id="SM00177">
    <property type="entry name" value="ARF"/>
    <property type="match status" value="1"/>
</dbReference>
<gene>
    <name evidence="14" type="ORF">M0811_12464</name>
</gene>
<dbReference type="GO" id="GO:0046872">
    <property type="term" value="F:metal ion binding"/>
    <property type="evidence" value="ECO:0007669"/>
    <property type="project" value="UniProtKB-KW"/>
</dbReference>
<dbReference type="GO" id="GO:0015031">
    <property type="term" value="P:protein transport"/>
    <property type="evidence" value="ECO:0007669"/>
    <property type="project" value="UniProtKB-KW"/>
</dbReference>
<evidence type="ECO:0000256" key="6">
    <source>
        <dbReference type="ARBA" id="ARBA00022892"/>
    </source>
</evidence>
<dbReference type="FunFam" id="3.40.50.300:FF:003500">
    <property type="entry name" value="ADP-ribosylation factor 1"/>
    <property type="match status" value="1"/>
</dbReference>
<dbReference type="InterPro" id="IPR024156">
    <property type="entry name" value="Small_GTPase_ARF"/>
</dbReference>
<name>A0A9Q0L8E3_ANAIG</name>
<dbReference type="SMART" id="SM00175">
    <property type="entry name" value="RAB"/>
    <property type="match status" value="1"/>
</dbReference>
<evidence type="ECO:0000256" key="7">
    <source>
        <dbReference type="ARBA" id="ARBA00022927"/>
    </source>
</evidence>